<accession>A0A0C3AFV6</accession>
<dbReference type="HOGENOM" id="CLU_041174_0_0_1"/>
<gene>
    <name evidence="2" type="ORF">PILCRDRAFT_15903</name>
</gene>
<proteinExistence type="predicted"/>
<dbReference type="EMBL" id="KN833113">
    <property type="protein sequence ID" value="KIM72673.1"/>
    <property type="molecule type" value="Genomic_DNA"/>
</dbReference>
<sequence length="524" mass="57244">MFSNTPSTLRTTATLLIPKDGAGIPPEILDTPSLPAGTETNLAPPGSSPEKGNLSIDESPSALAHGRRTSVRIQNQKLADNDSRPTNTRKRARLDTCGDDREEHRGAGEEKEIMDTVKNNDMETDTPRSDSWLGPMPSPPPSPPLRTPVPPAITEKLTDIDVVTNNAVLAHLKAKAAKQKAVKIQKAPPPPPPDPIHSEDDSLLFTPTPTSKFPPVHGHTSTRIFDNLDHEQMSVWLTLESPHIFVQPLCHGYYPPNIVPEMVHLIREAVQLALGITGIKVTAPSPNEQVTKLNRAPFTYLVRGMSVAEADRLVAKHCLASKSIGLLIYKAGIEAPSYLGSIQGLTINDQEDHESVLRMAAQTYFQGPVGAILGEISAPHPDLQTQLTDAKRVQNILQTLEGHKLELSTSMGSKRACFNLYIQSPTKDDNNWARLLESVTSTIYKHALLGNGFHSPAWNCNTCHGVDHPSGLCPFPLLPGWYRASIPKAITDFHTSVSQDVSRQAAAERTQQRDTNRGRGTPRR</sequence>
<reference evidence="2 3" key="1">
    <citation type="submission" date="2014-04" db="EMBL/GenBank/DDBJ databases">
        <authorList>
            <consortium name="DOE Joint Genome Institute"/>
            <person name="Kuo A."/>
            <person name="Tarkka M."/>
            <person name="Buscot F."/>
            <person name="Kohler A."/>
            <person name="Nagy L.G."/>
            <person name="Floudas D."/>
            <person name="Copeland A."/>
            <person name="Barry K.W."/>
            <person name="Cichocki N."/>
            <person name="Veneault-Fourrey C."/>
            <person name="LaButti K."/>
            <person name="Lindquist E.A."/>
            <person name="Lipzen A."/>
            <person name="Lundell T."/>
            <person name="Morin E."/>
            <person name="Murat C."/>
            <person name="Sun H."/>
            <person name="Tunlid A."/>
            <person name="Henrissat B."/>
            <person name="Grigoriev I.V."/>
            <person name="Hibbett D.S."/>
            <person name="Martin F."/>
            <person name="Nordberg H.P."/>
            <person name="Cantor M.N."/>
            <person name="Hua S.X."/>
        </authorList>
    </citation>
    <scope>NUCLEOTIDE SEQUENCE [LARGE SCALE GENOMIC DNA]</scope>
    <source>
        <strain evidence="2 3">F 1598</strain>
    </source>
</reference>
<dbReference type="OrthoDB" id="3230575at2759"/>
<keyword evidence="3" id="KW-1185">Reference proteome</keyword>
<feature type="region of interest" description="Disordered" evidence="1">
    <location>
        <begin position="17"/>
        <end position="144"/>
    </location>
</feature>
<name>A0A0C3AFV6_PILCF</name>
<dbReference type="InParanoid" id="A0A0C3AFV6"/>
<evidence type="ECO:0000313" key="2">
    <source>
        <dbReference type="EMBL" id="KIM72673.1"/>
    </source>
</evidence>
<protein>
    <submittedName>
        <fullName evidence="2">Uncharacterized protein</fullName>
    </submittedName>
</protein>
<dbReference type="Proteomes" id="UP000054166">
    <property type="component" value="Unassembled WGS sequence"/>
</dbReference>
<reference evidence="3" key="2">
    <citation type="submission" date="2015-01" db="EMBL/GenBank/DDBJ databases">
        <title>Evolutionary Origins and Diversification of the Mycorrhizal Mutualists.</title>
        <authorList>
            <consortium name="DOE Joint Genome Institute"/>
            <consortium name="Mycorrhizal Genomics Consortium"/>
            <person name="Kohler A."/>
            <person name="Kuo A."/>
            <person name="Nagy L.G."/>
            <person name="Floudas D."/>
            <person name="Copeland A."/>
            <person name="Barry K.W."/>
            <person name="Cichocki N."/>
            <person name="Veneault-Fourrey C."/>
            <person name="LaButti K."/>
            <person name="Lindquist E.A."/>
            <person name="Lipzen A."/>
            <person name="Lundell T."/>
            <person name="Morin E."/>
            <person name="Murat C."/>
            <person name="Riley R."/>
            <person name="Ohm R."/>
            <person name="Sun H."/>
            <person name="Tunlid A."/>
            <person name="Henrissat B."/>
            <person name="Grigoriev I.V."/>
            <person name="Hibbett D.S."/>
            <person name="Martin F."/>
        </authorList>
    </citation>
    <scope>NUCLEOTIDE SEQUENCE [LARGE SCALE GENOMIC DNA]</scope>
    <source>
        <strain evidence="3">F 1598</strain>
    </source>
</reference>
<evidence type="ECO:0000313" key="3">
    <source>
        <dbReference type="Proteomes" id="UP000054166"/>
    </source>
</evidence>
<evidence type="ECO:0000256" key="1">
    <source>
        <dbReference type="SAM" id="MobiDB-lite"/>
    </source>
</evidence>
<feature type="region of interest" description="Disordered" evidence="1">
    <location>
        <begin position="500"/>
        <end position="524"/>
    </location>
</feature>
<feature type="compositionally biased region" description="Basic and acidic residues" evidence="1">
    <location>
        <begin position="93"/>
        <end position="128"/>
    </location>
</feature>
<organism evidence="2 3">
    <name type="scientific">Piloderma croceum (strain F 1598)</name>
    <dbReference type="NCBI Taxonomy" id="765440"/>
    <lineage>
        <taxon>Eukaryota</taxon>
        <taxon>Fungi</taxon>
        <taxon>Dikarya</taxon>
        <taxon>Basidiomycota</taxon>
        <taxon>Agaricomycotina</taxon>
        <taxon>Agaricomycetes</taxon>
        <taxon>Agaricomycetidae</taxon>
        <taxon>Atheliales</taxon>
        <taxon>Atheliaceae</taxon>
        <taxon>Piloderma</taxon>
    </lineage>
</organism>
<dbReference type="STRING" id="765440.A0A0C3AFV6"/>
<dbReference type="AlphaFoldDB" id="A0A0C3AFV6"/>